<dbReference type="EMBL" id="CAFBOU010000124">
    <property type="protein sequence ID" value="CAB4999708.1"/>
    <property type="molecule type" value="Genomic_DNA"/>
</dbReference>
<accession>A0A6J7P460</accession>
<dbReference type="Gene3D" id="2.60.120.10">
    <property type="entry name" value="Jelly Rolls"/>
    <property type="match status" value="1"/>
</dbReference>
<evidence type="ECO:0000259" key="1">
    <source>
        <dbReference type="Pfam" id="PF06172"/>
    </source>
</evidence>
<dbReference type="PANTHER" id="PTHR33387:SF3">
    <property type="entry name" value="DUF985 DOMAIN-CONTAINING PROTEIN"/>
    <property type="match status" value="1"/>
</dbReference>
<feature type="domain" description="DUF985" evidence="1">
    <location>
        <begin position="5"/>
        <end position="136"/>
    </location>
</feature>
<dbReference type="InterPro" id="IPR039935">
    <property type="entry name" value="YML079W-like"/>
</dbReference>
<dbReference type="CDD" id="cd06121">
    <property type="entry name" value="cupin_YML079wp"/>
    <property type="match status" value="1"/>
</dbReference>
<proteinExistence type="predicted"/>
<dbReference type="PANTHER" id="PTHR33387">
    <property type="entry name" value="RMLC-LIKE JELLY ROLL FOLD PROTEIN"/>
    <property type="match status" value="1"/>
</dbReference>
<evidence type="ECO:0000313" key="2">
    <source>
        <dbReference type="EMBL" id="CAB4999708.1"/>
    </source>
</evidence>
<dbReference type="Pfam" id="PF06172">
    <property type="entry name" value="Cupin_5"/>
    <property type="match status" value="1"/>
</dbReference>
<dbReference type="InterPro" id="IPR009327">
    <property type="entry name" value="Cupin_DUF985"/>
</dbReference>
<dbReference type="InterPro" id="IPR011051">
    <property type="entry name" value="RmlC_Cupin_sf"/>
</dbReference>
<name>A0A6J7P460_9ZZZZ</name>
<gene>
    <name evidence="2" type="ORF">UFOPK4010_01095</name>
</gene>
<dbReference type="SUPFAM" id="SSF51182">
    <property type="entry name" value="RmlC-like cupins"/>
    <property type="match status" value="1"/>
</dbReference>
<sequence>MSRAEELIAYFGMKPLPVEGTYFINTYISDEKTASGGPAGTAGLGLYKSDPVSASTAHVLEFDEVWHFYEGDPIALYEFHADGTARTIVLGRDIAAGQVMQHTIKAGVIQAGEVAPGGQWSLFACTMSPGFTASCFRGVTKSELHGKYLGYEEVIERMGVPDGHDTNLPGDYVNERFKS</sequence>
<dbReference type="AlphaFoldDB" id="A0A6J7P460"/>
<organism evidence="2">
    <name type="scientific">freshwater metagenome</name>
    <dbReference type="NCBI Taxonomy" id="449393"/>
    <lineage>
        <taxon>unclassified sequences</taxon>
        <taxon>metagenomes</taxon>
        <taxon>ecological metagenomes</taxon>
    </lineage>
</organism>
<reference evidence="2" key="1">
    <citation type="submission" date="2020-05" db="EMBL/GenBank/DDBJ databases">
        <authorList>
            <person name="Chiriac C."/>
            <person name="Salcher M."/>
            <person name="Ghai R."/>
            <person name="Kavagutti S V."/>
        </authorList>
    </citation>
    <scope>NUCLEOTIDE SEQUENCE</scope>
</reference>
<protein>
    <submittedName>
        <fullName evidence="2">Unannotated protein</fullName>
    </submittedName>
</protein>
<dbReference type="InterPro" id="IPR014710">
    <property type="entry name" value="RmlC-like_jellyroll"/>
</dbReference>